<evidence type="ECO:0000256" key="8">
    <source>
        <dbReference type="HAMAP-Rule" id="MF_00917"/>
    </source>
</evidence>
<feature type="binding site" evidence="8">
    <location>
        <position position="36"/>
    </location>
    <ligand>
        <name>[4Fe-4S] cluster</name>
        <dbReference type="ChEBI" id="CHEBI:49883"/>
        <note>4Fe-4S-S-AdoMet</note>
    </ligand>
</feature>
<dbReference type="PROSITE" id="PS51918">
    <property type="entry name" value="RADICAL_SAM"/>
    <property type="match status" value="1"/>
</dbReference>
<name>A0A8J6NC99_9BACT</name>
<comment type="cofactor">
    <cofactor evidence="8">
        <name>S-adenosyl-L-methionine</name>
        <dbReference type="ChEBI" id="CHEBI:59789"/>
    </cofactor>
    <text evidence="8">Binds 1 S-adenosyl-L-methionine per subunit.</text>
</comment>
<feature type="domain" description="Radical SAM core" evidence="9">
    <location>
        <begin position="19"/>
        <end position="217"/>
    </location>
</feature>
<dbReference type="GO" id="GO:0051539">
    <property type="term" value="F:4 iron, 4 sulfur cluster binding"/>
    <property type="evidence" value="ECO:0007669"/>
    <property type="project" value="UniProtKB-UniRule"/>
</dbReference>
<keyword evidence="4 8" id="KW-0460">Magnesium</keyword>
<dbReference type="GO" id="GO:0008616">
    <property type="term" value="P:tRNA queuosine(34) biosynthetic process"/>
    <property type="evidence" value="ECO:0007669"/>
    <property type="project" value="UniProtKB-UniRule"/>
</dbReference>
<evidence type="ECO:0000313" key="11">
    <source>
        <dbReference type="Proteomes" id="UP000599024"/>
    </source>
</evidence>
<keyword evidence="3 8" id="KW-0479">Metal-binding</keyword>
<comment type="caution">
    <text evidence="8">Lacks conserved residue(s) required for the propagation of feature annotation.</text>
</comment>
<comment type="function">
    <text evidence="8">Catalyzes the complex heterocyclic radical-mediated conversion of 6-carboxy-5,6,7,8-tetrahydropterin (CPH4) to 7-carboxy-7-deazaguanine (CDG), a step common to the biosynthetic pathways of all 7-deazapurine-containing compounds.</text>
</comment>
<dbReference type="InterPro" id="IPR058240">
    <property type="entry name" value="rSAM_sf"/>
</dbReference>
<organism evidence="10 11">
    <name type="scientific">Candidatus Desulfatifera sulfidica</name>
    <dbReference type="NCBI Taxonomy" id="2841691"/>
    <lineage>
        <taxon>Bacteria</taxon>
        <taxon>Pseudomonadati</taxon>
        <taxon>Thermodesulfobacteriota</taxon>
        <taxon>Desulfobulbia</taxon>
        <taxon>Desulfobulbales</taxon>
        <taxon>Desulfobulbaceae</taxon>
        <taxon>Candidatus Desulfatifera</taxon>
    </lineage>
</organism>
<proteinExistence type="inferred from homology"/>
<dbReference type="PANTHER" id="PTHR42836">
    <property type="entry name" value="7-CARBOXY-7-DEAZAGUANINE SYNTHASE"/>
    <property type="match status" value="1"/>
</dbReference>
<reference evidence="10 11" key="1">
    <citation type="submission" date="2020-08" db="EMBL/GenBank/DDBJ databases">
        <title>Bridging the membrane lipid divide: bacteria of the FCB group superphylum have the potential to synthesize archaeal ether lipids.</title>
        <authorList>
            <person name="Villanueva L."/>
            <person name="Von Meijenfeldt F.A.B."/>
            <person name="Westbye A.B."/>
            <person name="Yadav S."/>
            <person name="Hopmans E.C."/>
            <person name="Dutilh B.E."/>
            <person name="Sinninghe Damste J.S."/>
        </authorList>
    </citation>
    <scope>NUCLEOTIDE SEQUENCE [LARGE SCALE GENOMIC DNA]</scope>
    <source>
        <strain evidence="10">NIOZ-UU81</strain>
    </source>
</reference>
<evidence type="ECO:0000256" key="6">
    <source>
        <dbReference type="ARBA" id="ARBA00023014"/>
    </source>
</evidence>
<comment type="catalytic activity">
    <reaction evidence="8">
        <text>6-carboxy-5,6,7,8-tetrahydropterin + H(+) = 7-carboxy-7-carbaguanine + NH4(+)</text>
        <dbReference type="Rhea" id="RHEA:27974"/>
        <dbReference type="ChEBI" id="CHEBI:15378"/>
        <dbReference type="ChEBI" id="CHEBI:28938"/>
        <dbReference type="ChEBI" id="CHEBI:61032"/>
        <dbReference type="ChEBI" id="CHEBI:61036"/>
        <dbReference type="EC" id="4.3.99.3"/>
    </reaction>
</comment>
<dbReference type="EMBL" id="JACNLK010000087">
    <property type="protein sequence ID" value="MBC8209276.1"/>
    <property type="molecule type" value="Genomic_DNA"/>
</dbReference>
<evidence type="ECO:0000256" key="7">
    <source>
        <dbReference type="ARBA" id="ARBA00023239"/>
    </source>
</evidence>
<comment type="caution">
    <text evidence="10">The sequence shown here is derived from an EMBL/GenBank/DDBJ whole genome shotgun (WGS) entry which is preliminary data.</text>
</comment>
<dbReference type="GO" id="GO:1904047">
    <property type="term" value="F:S-adenosyl-L-methionine binding"/>
    <property type="evidence" value="ECO:0007669"/>
    <property type="project" value="UniProtKB-UniRule"/>
</dbReference>
<dbReference type="PIRSF" id="PIRSF000370">
    <property type="entry name" value="QueE"/>
    <property type="match status" value="1"/>
</dbReference>
<dbReference type="Proteomes" id="UP000599024">
    <property type="component" value="Unassembled WGS sequence"/>
</dbReference>
<accession>A0A8J6NC99</accession>
<feature type="binding site" evidence="8">
    <location>
        <position position="39"/>
    </location>
    <ligand>
        <name>[4Fe-4S] cluster</name>
        <dbReference type="ChEBI" id="CHEBI:49883"/>
        <note>4Fe-4S-S-AdoMet</note>
    </ligand>
</feature>
<evidence type="ECO:0000259" key="9">
    <source>
        <dbReference type="PROSITE" id="PS51918"/>
    </source>
</evidence>
<dbReference type="InterPro" id="IPR024924">
    <property type="entry name" value="7-CO-7-deazaguanine_synth-like"/>
</dbReference>
<dbReference type="PANTHER" id="PTHR42836:SF1">
    <property type="entry name" value="7-CARBOXY-7-DEAZAGUANINE SYNTHASE"/>
    <property type="match status" value="1"/>
</dbReference>
<dbReference type="Pfam" id="PF04055">
    <property type="entry name" value="Radical_SAM"/>
    <property type="match status" value="1"/>
</dbReference>
<keyword evidence="6 8" id="KW-0411">Iron-sulfur</keyword>
<dbReference type="InterPro" id="IPR007197">
    <property type="entry name" value="rSAM"/>
</dbReference>
<keyword evidence="5 8" id="KW-0408">Iron</keyword>
<dbReference type="GO" id="GO:0016840">
    <property type="term" value="F:carbon-nitrogen lyase activity"/>
    <property type="evidence" value="ECO:0007669"/>
    <property type="project" value="UniProtKB-UniRule"/>
</dbReference>
<feature type="binding site" evidence="8">
    <location>
        <begin position="13"/>
        <end position="15"/>
    </location>
    <ligand>
        <name>substrate</name>
    </ligand>
</feature>
<evidence type="ECO:0000256" key="4">
    <source>
        <dbReference type="ARBA" id="ARBA00022842"/>
    </source>
</evidence>
<protein>
    <recommendedName>
        <fullName evidence="8">7-carboxy-7-deazaguanine synthase</fullName>
        <shortName evidence="8">CDG synthase</shortName>
        <ecNumber evidence="8">4.3.99.3</ecNumber>
    </recommendedName>
    <alternativeName>
        <fullName evidence="8">Queuosine biosynthesis protein QueE</fullName>
    </alternativeName>
</protein>
<keyword evidence="2 8" id="KW-0949">S-adenosyl-L-methionine</keyword>
<feature type="binding site" evidence="8">
    <location>
        <position position="72"/>
    </location>
    <ligand>
        <name>substrate</name>
    </ligand>
</feature>
<dbReference type="CDD" id="cd01335">
    <property type="entry name" value="Radical_SAM"/>
    <property type="match status" value="1"/>
</dbReference>
<dbReference type="UniPathway" id="UPA00391"/>
<keyword evidence="7 8" id="KW-0456">Lyase</keyword>
<comment type="cofactor">
    <cofactor evidence="8">
        <name>Mg(2+)</name>
        <dbReference type="ChEBI" id="CHEBI:18420"/>
    </cofactor>
</comment>
<dbReference type="GO" id="GO:0000287">
    <property type="term" value="F:magnesium ion binding"/>
    <property type="evidence" value="ECO:0007669"/>
    <property type="project" value="UniProtKB-UniRule"/>
</dbReference>
<comment type="subunit">
    <text evidence="8">Homodimer.</text>
</comment>
<dbReference type="SFLD" id="SFLDS00029">
    <property type="entry name" value="Radical_SAM"/>
    <property type="match status" value="1"/>
</dbReference>
<dbReference type="EC" id="4.3.99.3" evidence="8"/>
<gene>
    <name evidence="8" type="primary">queE</name>
    <name evidence="10" type="ORF">H8E79_08945</name>
</gene>
<dbReference type="AlphaFoldDB" id="A0A8J6NC99"/>
<comment type="cofactor">
    <cofactor evidence="8">
        <name>[4Fe-4S] cluster</name>
        <dbReference type="ChEBI" id="CHEBI:49883"/>
    </cofactor>
    <text evidence="8">Binds 1 [4Fe-4S] cluster. The cluster is coordinated with 3 cysteines and an exchangeable S-adenosyl-L-methionine.</text>
</comment>
<evidence type="ECO:0000256" key="3">
    <source>
        <dbReference type="ARBA" id="ARBA00022723"/>
    </source>
</evidence>
<feature type="binding site" evidence="8">
    <location>
        <begin position="38"/>
        <end position="40"/>
    </location>
    <ligand>
        <name>S-adenosyl-L-methionine</name>
        <dbReference type="ChEBI" id="CHEBI:59789"/>
    </ligand>
</feature>
<sequence>MTELQVSELFYSLQGESTRAGLPCFFIRLAGCNLRCNYCDASYTYEEAAHMMTLEEILAAVAQHPDVMVEITGGEPLLQKGCFPLIDSLLAQGHQVLIESNGSIVIDQVPPAAVVILDIKCPGSGSADSFAEQNLEVIRKRLLEQPHSVEIKFVLSDSNDYIWARNFVRRHLADCAAAILFSPVIDRLPPRELARLIMDDHLPVRLQLQLHTQIWPDASRGV</sequence>
<evidence type="ECO:0000256" key="1">
    <source>
        <dbReference type="ARBA" id="ARBA00022485"/>
    </source>
</evidence>
<feature type="binding site" evidence="8">
    <location>
        <position position="28"/>
    </location>
    <ligand>
        <name>substrate</name>
    </ligand>
</feature>
<dbReference type="Gene3D" id="3.20.20.70">
    <property type="entry name" value="Aldolase class I"/>
    <property type="match status" value="1"/>
</dbReference>
<evidence type="ECO:0000313" key="10">
    <source>
        <dbReference type="EMBL" id="MBC8209276.1"/>
    </source>
</evidence>
<dbReference type="SUPFAM" id="SSF102114">
    <property type="entry name" value="Radical SAM enzymes"/>
    <property type="match status" value="1"/>
</dbReference>
<evidence type="ECO:0000256" key="5">
    <source>
        <dbReference type="ARBA" id="ARBA00023004"/>
    </source>
</evidence>
<dbReference type="HAMAP" id="MF_00917">
    <property type="entry name" value="QueE"/>
    <property type="match status" value="1"/>
</dbReference>
<comment type="pathway">
    <text evidence="8">Purine metabolism; 7-cyano-7-deazaguanine biosynthesis.</text>
</comment>
<feature type="binding site" evidence="8">
    <location>
        <position position="32"/>
    </location>
    <ligand>
        <name>[4Fe-4S] cluster</name>
        <dbReference type="ChEBI" id="CHEBI:49883"/>
        <note>4Fe-4S-S-AdoMet</note>
    </ligand>
</feature>
<feature type="binding site" evidence="8">
    <location>
        <position position="74"/>
    </location>
    <ligand>
        <name>S-adenosyl-L-methionine</name>
        <dbReference type="ChEBI" id="CHEBI:59789"/>
    </ligand>
</feature>
<keyword evidence="8" id="KW-0671">Queuosine biosynthesis</keyword>
<comment type="similarity">
    <text evidence="8">Belongs to the radical SAM superfamily. 7-carboxy-7-deazaguanine synthase family.</text>
</comment>
<evidence type="ECO:0000256" key="2">
    <source>
        <dbReference type="ARBA" id="ARBA00022691"/>
    </source>
</evidence>
<keyword evidence="1 8" id="KW-0004">4Fe-4S</keyword>
<dbReference type="InterPro" id="IPR013785">
    <property type="entry name" value="Aldolase_TIM"/>
</dbReference>